<dbReference type="Proteomes" id="UP000315891">
    <property type="component" value="Chromosome"/>
</dbReference>
<evidence type="ECO:0000256" key="1">
    <source>
        <dbReference type="SAM" id="Phobius"/>
    </source>
</evidence>
<keyword evidence="1" id="KW-1133">Transmembrane helix</keyword>
<feature type="transmembrane region" description="Helical" evidence="1">
    <location>
        <begin position="104"/>
        <end position="121"/>
    </location>
</feature>
<accession>A0A516V202</accession>
<protein>
    <submittedName>
        <fullName evidence="2">Uncharacterized protein</fullName>
    </submittedName>
</protein>
<keyword evidence="3" id="KW-1185">Reference proteome</keyword>
<feature type="transmembrane region" description="Helical" evidence="1">
    <location>
        <begin position="65"/>
        <end position="83"/>
    </location>
</feature>
<sequence length="150" mass="16473">MHRDRLLSMKIFQALEAEYSAIRSLNSDVGDIASRIFANAFLAAQLAPVFYSFLLRAGLSQGRGVFLIASGVSFAITYAVVKIKGRDSGDTKILLRPNADKRERLILVAFLIAFPIVVTVASVHSPWLGAIVYVLVSSIPLQRWLAPRAE</sequence>
<reference evidence="2 3" key="1">
    <citation type="submission" date="2019-07" db="EMBL/GenBank/DDBJ databases">
        <title>Lysobacter weifangensis sp. nov., isolated from bensulfuron-methyl contaminated farmland soil.</title>
        <authorList>
            <person name="Zhao H."/>
        </authorList>
    </citation>
    <scope>NUCLEOTIDE SEQUENCE [LARGE SCALE GENOMIC DNA]</scope>
    <source>
        <strain evidence="2 3">CC-Bw-6</strain>
    </source>
</reference>
<feature type="transmembrane region" description="Helical" evidence="1">
    <location>
        <begin position="127"/>
        <end position="146"/>
    </location>
</feature>
<name>A0A516V202_9GAMM</name>
<keyword evidence="1" id="KW-0472">Membrane</keyword>
<evidence type="ECO:0000313" key="3">
    <source>
        <dbReference type="Proteomes" id="UP000315891"/>
    </source>
</evidence>
<evidence type="ECO:0000313" key="2">
    <source>
        <dbReference type="EMBL" id="QDQ72552.1"/>
    </source>
</evidence>
<dbReference type="AlphaFoldDB" id="A0A516V202"/>
<dbReference type="RefSeq" id="WP_143878068.1">
    <property type="nucleotide sequence ID" value="NZ_BAABLZ010000002.1"/>
</dbReference>
<feature type="transmembrane region" description="Helical" evidence="1">
    <location>
        <begin position="32"/>
        <end position="53"/>
    </location>
</feature>
<organism evidence="2 3">
    <name type="scientific">Pseudoluteimonas lycopersici</name>
    <dbReference type="NCBI Taxonomy" id="1324796"/>
    <lineage>
        <taxon>Bacteria</taxon>
        <taxon>Pseudomonadati</taxon>
        <taxon>Pseudomonadota</taxon>
        <taxon>Gammaproteobacteria</taxon>
        <taxon>Lysobacterales</taxon>
        <taxon>Lysobacteraceae</taxon>
        <taxon>Pseudoluteimonas</taxon>
    </lineage>
</organism>
<proteinExistence type="predicted"/>
<dbReference type="EMBL" id="CP041742">
    <property type="protein sequence ID" value="QDQ72552.1"/>
    <property type="molecule type" value="Genomic_DNA"/>
</dbReference>
<keyword evidence="1" id="KW-0812">Transmembrane</keyword>
<gene>
    <name evidence="2" type="ORF">FNZ56_00960</name>
</gene>